<accession>A0ABP4VUU3</accession>
<keyword evidence="3" id="KW-1185">Reference proteome</keyword>
<comment type="caution">
    <text evidence="2">The sequence shown here is derived from an EMBL/GenBank/DDBJ whole genome shotgun (WGS) entry which is preliminary data.</text>
</comment>
<evidence type="ECO:0000313" key="2">
    <source>
        <dbReference type="EMBL" id="GAA1738715.1"/>
    </source>
</evidence>
<proteinExistence type="predicted"/>
<evidence type="ECO:0000256" key="1">
    <source>
        <dbReference type="SAM" id="MobiDB-lite"/>
    </source>
</evidence>
<organism evidence="2 3">
    <name type="scientific">Isoptericola hypogeus</name>
    <dbReference type="NCBI Taxonomy" id="300179"/>
    <lineage>
        <taxon>Bacteria</taxon>
        <taxon>Bacillati</taxon>
        <taxon>Actinomycetota</taxon>
        <taxon>Actinomycetes</taxon>
        <taxon>Micrococcales</taxon>
        <taxon>Promicromonosporaceae</taxon>
        <taxon>Isoptericola</taxon>
    </lineage>
</organism>
<dbReference type="EMBL" id="BAAAPM010000009">
    <property type="protein sequence ID" value="GAA1738715.1"/>
    <property type="molecule type" value="Genomic_DNA"/>
</dbReference>
<gene>
    <name evidence="2" type="ORF">GCM10009809_37460</name>
</gene>
<protein>
    <submittedName>
        <fullName evidence="2">Uncharacterized protein</fullName>
    </submittedName>
</protein>
<dbReference type="Proteomes" id="UP001501138">
    <property type="component" value="Unassembled WGS sequence"/>
</dbReference>
<name>A0ABP4VUU3_9MICO</name>
<evidence type="ECO:0000313" key="3">
    <source>
        <dbReference type="Proteomes" id="UP001501138"/>
    </source>
</evidence>
<reference evidence="3" key="1">
    <citation type="journal article" date="2019" name="Int. J. Syst. Evol. Microbiol.">
        <title>The Global Catalogue of Microorganisms (GCM) 10K type strain sequencing project: providing services to taxonomists for standard genome sequencing and annotation.</title>
        <authorList>
            <consortium name="The Broad Institute Genomics Platform"/>
            <consortium name="The Broad Institute Genome Sequencing Center for Infectious Disease"/>
            <person name="Wu L."/>
            <person name="Ma J."/>
        </authorList>
    </citation>
    <scope>NUCLEOTIDE SEQUENCE [LARGE SCALE GENOMIC DNA]</scope>
    <source>
        <strain evidence="3">JCM 15589</strain>
    </source>
</reference>
<feature type="region of interest" description="Disordered" evidence="1">
    <location>
        <begin position="49"/>
        <end position="84"/>
    </location>
</feature>
<sequence>MVYMTDSDDSLRLTAAEMDQLEQSLDAEPRVIPELAGLPAEQSIFWEDHAGDGQDPTSAQALTTEAEPENADWIVNRLGPDDGD</sequence>